<dbReference type="PIRSF" id="PIRSF036492">
    <property type="entry name" value="ALDH"/>
    <property type="match status" value="1"/>
</dbReference>
<evidence type="ECO:0000256" key="5">
    <source>
        <dbReference type="PIRSR" id="PIRSR036492-1"/>
    </source>
</evidence>
<dbReference type="CDD" id="cd07087">
    <property type="entry name" value="ALDH_F3-13-14_CALDH-like"/>
    <property type="match status" value="1"/>
</dbReference>
<dbReference type="GO" id="GO:0006081">
    <property type="term" value="P:aldehyde metabolic process"/>
    <property type="evidence" value="ECO:0007669"/>
    <property type="project" value="InterPro"/>
</dbReference>
<evidence type="ECO:0000256" key="2">
    <source>
        <dbReference type="ARBA" id="ARBA00023002"/>
    </source>
</evidence>
<evidence type="ECO:0000259" key="6">
    <source>
        <dbReference type="Pfam" id="PF00171"/>
    </source>
</evidence>
<dbReference type="Pfam" id="PF00171">
    <property type="entry name" value="Aldedh"/>
    <property type="match status" value="1"/>
</dbReference>
<dbReference type="InterPro" id="IPR016161">
    <property type="entry name" value="Ald_DH/histidinol_DH"/>
</dbReference>
<gene>
    <name evidence="7" type="ORF">QR680_007904</name>
</gene>
<evidence type="ECO:0000256" key="4">
    <source>
        <dbReference type="PIRNR" id="PIRNR036492"/>
    </source>
</evidence>
<dbReference type="PANTHER" id="PTHR43570">
    <property type="entry name" value="ALDEHYDE DEHYDROGENASE"/>
    <property type="match status" value="1"/>
</dbReference>
<feature type="active site" evidence="5">
    <location>
        <position position="210"/>
    </location>
</feature>
<evidence type="ECO:0000313" key="8">
    <source>
        <dbReference type="Proteomes" id="UP001175271"/>
    </source>
</evidence>
<proteinExistence type="inferred from homology"/>
<dbReference type="GO" id="GO:0004029">
    <property type="term" value="F:aldehyde dehydrogenase (NAD+) activity"/>
    <property type="evidence" value="ECO:0007669"/>
    <property type="project" value="TreeGrafter"/>
</dbReference>
<protein>
    <recommendedName>
        <fullName evidence="4">Aldehyde dehydrogenase</fullName>
    </recommendedName>
</protein>
<evidence type="ECO:0000256" key="3">
    <source>
        <dbReference type="ARBA" id="ARBA00023027"/>
    </source>
</evidence>
<name>A0AA39M748_9BILA</name>
<feature type="domain" description="Aldehyde dehydrogenase" evidence="6">
    <location>
        <begin position="4"/>
        <end position="430"/>
    </location>
</feature>
<dbReference type="InterPro" id="IPR015590">
    <property type="entry name" value="Aldehyde_DH_dom"/>
</dbReference>
<sequence>MTNYHEIVEKQRAYFKTGETKKLEVRKELLNAVKRCGLENAHELCEAVHRDLRRLPAVTEAMEIGGMQEIDYILERLDEWAAPTKVECEAPLTDKDEPMLVKDPKGVVLVIGTWNYPVAMMFMPLAAALSAGNTVILKPSEVAPNVAEVFGRIIPKYFDEKVVAIVQGGVSETTSLLEERFDHIFFTGDPRIGKVIMTAAAKHLTSVTLELGGKCPVVIADDADLEKAAKDVATKKWMNCGQTCIAPDYALVSSETKPKFVEELKKAIAENFSEDVKSSPAYSRMINQRHFDRVKSVMDKSKASVLIKAGELDREDVFIPPMVLDADAEDSFMEAEIFGPVLPIVTSENMDSTIEFINEGEKPLAAYIWTTDKKNVERLYKETSSGAVTANGVMSHIMTMALPFGGVGNSGMGRYRGKFGFDEFTHEKAVLLRDLC</sequence>
<keyword evidence="8" id="KW-1185">Reference proteome</keyword>
<comment type="caution">
    <text evidence="7">The sequence shown here is derived from an EMBL/GenBank/DDBJ whole genome shotgun (WGS) entry which is preliminary data.</text>
</comment>
<dbReference type="SUPFAM" id="SSF53720">
    <property type="entry name" value="ALDH-like"/>
    <property type="match status" value="1"/>
</dbReference>
<comment type="similarity">
    <text evidence="1 4">Belongs to the aldehyde dehydrogenase family.</text>
</comment>
<organism evidence="7 8">
    <name type="scientific">Steinernema hermaphroditum</name>
    <dbReference type="NCBI Taxonomy" id="289476"/>
    <lineage>
        <taxon>Eukaryota</taxon>
        <taxon>Metazoa</taxon>
        <taxon>Ecdysozoa</taxon>
        <taxon>Nematoda</taxon>
        <taxon>Chromadorea</taxon>
        <taxon>Rhabditida</taxon>
        <taxon>Tylenchina</taxon>
        <taxon>Panagrolaimomorpha</taxon>
        <taxon>Strongyloidoidea</taxon>
        <taxon>Steinernematidae</taxon>
        <taxon>Steinernema</taxon>
    </lineage>
</organism>
<feature type="active site" evidence="5">
    <location>
        <position position="244"/>
    </location>
</feature>
<dbReference type="FunFam" id="3.40.309.10:FF:000003">
    <property type="entry name" value="Aldehyde dehydrogenase"/>
    <property type="match status" value="1"/>
</dbReference>
<evidence type="ECO:0000256" key="1">
    <source>
        <dbReference type="ARBA" id="ARBA00009986"/>
    </source>
</evidence>
<dbReference type="InterPro" id="IPR016163">
    <property type="entry name" value="Ald_DH_C"/>
</dbReference>
<accession>A0AA39M748</accession>
<dbReference type="GO" id="GO:0005737">
    <property type="term" value="C:cytoplasm"/>
    <property type="evidence" value="ECO:0007669"/>
    <property type="project" value="TreeGrafter"/>
</dbReference>
<evidence type="ECO:0000313" key="7">
    <source>
        <dbReference type="EMBL" id="KAK0422974.1"/>
    </source>
</evidence>
<dbReference type="PANTHER" id="PTHR43570:SF16">
    <property type="entry name" value="ALDEHYDE DEHYDROGENASE TYPE III, ISOFORM Q"/>
    <property type="match status" value="1"/>
</dbReference>
<dbReference type="AlphaFoldDB" id="A0AA39M748"/>
<dbReference type="Gene3D" id="3.40.309.10">
    <property type="entry name" value="Aldehyde Dehydrogenase, Chain A, domain 2"/>
    <property type="match status" value="1"/>
</dbReference>
<reference evidence="7" key="1">
    <citation type="submission" date="2023-06" db="EMBL/GenBank/DDBJ databases">
        <title>Genomic analysis of the entomopathogenic nematode Steinernema hermaphroditum.</title>
        <authorList>
            <person name="Schwarz E.M."/>
            <person name="Heppert J.K."/>
            <person name="Baniya A."/>
            <person name="Schwartz H.T."/>
            <person name="Tan C.-H."/>
            <person name="Antoshechkin I."/>
            <person name="Sternberg P.W."/>
            <person name="Goodrich-Blair H."/>
            <person name="Dillman A.R."/>
        </authorList>
    </citation>
    <scope>NUCLEOTIDE SEQUENCE</scope>
    <source>
        <strain evidence="7">PS9179</strain>
        <tissue evidence="7">Whole animal</tissue>
    </source>
</reference>
<dbReference type="InterPro" id="IPR012394">
    <property type="entry name" value="Aldehyde_DH_NAD(P)"/>
</dbReference>
<dbReference type="FunFam" id="3.40.605.10:FF:000004">
    <property type="entry name" value="Aldehyde dehydrogenase"/>
    <property type="match status" value="1"/>
</dbReference>
<dbReference type="InterPro" id="IPR016162">
    <property type="entry name" value="Ald_DH_N"/>
</dbReference>
<keyword evidence="2 4" id="KW-0560">Oxidoreductase</keyword>
<dbReference type="Proteomes" id="UP001175271">
    <property type="component" value="Unassembled WGS sequence"/>
</dbReference>
<dbReference type="EMBL" id="JAUCMV010000001">
    <property type="protein sequence ID" value="KAK0422974.1"/>
    <property type="molecule type" value="Genomic_DNA"/>
</dbReference>
<keyword evidence="3" id="KW-0520">NAD</keyword>
<dbReference type="Gene3D" id="3.40.605.10">
    <property type="entry name" value="Aldehyde Dehydrogenase, Chain A, domain 1"/>
    <property type="match status" value="1"/>
</dbReference>